<sequence>SSATSCPRSGLSLTSSLPASRLKSRRCYMQPPSYVTLHTAGSSPSYTSCQHPPSSMTSMSLPRSCLLYLETPTRLLLL</sequence>
<organism evidence="1 2">
    <name type="scientific">Spiromyces aspiralis</name>
    <dbReference type="NCBI Taxonomy" id="68401"/>
    <lineage>
        <taxon>Eukaryota</taxon>
        <taxon>Fungi</taxon>
        <taxon>Fungi incertae sedis</taxon>
        <taxon>Zoopagomycota</taxon>
        <taxon>Kickxellomycotina</taxon>
        <taxon>Kickxellomycetes</taxon>
        <taxon>Kickxellales</taxon>
        <taxon>Kickxellaceae</taxon>
        <taxon>Spiromyces</taxon>
    </lineage>
</organism>
<feature type="non-terminal residue" evidence="1">
    <location>
        <position position="1"/>
    </location>
</feature>
<dbReference type="Proteomes" id="UP001145114">
    <property type="component" value="Unassembled WGS sequence"/>
</dbReference>
<protein>
    <submittedName>
        <fullName evidence="1">Uncharacterized protein</fullName>
    </submittedName>
</protein>
<name>A0ACC1HL61_9FUNG</name>
<gene>
    <name evidence="1" type="ORF">EV182_008242</name>
</gene>
<evidence type="ECO:0000313" key="2">
    <source>
        <dbReference type="Proteomes" id="UP001145114"/>
    </source>
</evidence>
<reference evidence="1" key="1">
    <citation type="submission" date="2022-06" db="EMBL/GenBank/DDBJ databases">
        <title>Phylogenomic reconstructions and comparative analyses of Kickxellomycotina fungi.</title>
        <authorList>
            <person name="Reynolds N.K."/>
            <person name="Stajich J.E."/>
            <person name="Barry K."/>
            <person name="Grigoriev I.V."/>
            <person name="Crous P."/>
            <person name="Smith M.E."/>
        </authorList>
    </citation>
    <scope>NUCLEOTIDE SEQUENCE</scope>
    <source>
        <strain evidence="1">RSA 2271</strain>
    </source>
</reference>
<feature type="non-terminal residue" evidence="1">
    <location>
        <position position="78"/>
    </location>
</feature>
<proteinExistence type="predicted"/>
<dbReference type="EMBL" id="JAMZIH010004150">
    <property type="protein sequence ID" value="KAJ1676411.1"/>
    <property type="molecule type" value="Genomic_DNA"/>
</dbReference>
<accession>A0ACC1HL61</accession>
<keyword evidence="2" id="KW-1185">Reference proteome</keyword>
<comment type="caution">
    <text evidence="1">The sequence shown here is derived from an EMBL/GenBank/DDBJ whole genome shotgun (WGS) entry which is preliminary data.</text>
</comment>
<evidence type="ECO:0000313" key="1">
    <source>
        <dbReference type="EMBL" id="KAJ1676411.1"/>
    </source>
</evidence>